<comment type="subcellular location">
    <subcellularLocation>
        <location evidence="1">Cell membrane</location>
        <topology evidence="1">Multi-pass membrane protein</topology>
    </subcellularLocation>
</comment>
<evidence type="ECO:0000313" key="10">
    <source>
        <dbReference type="Proteomes" id="UP000518878"/>
    </source>
</evidence>
<dbReference type="PANTHER" id="PTHR42718">
    <property type="entry name" value="MAJOR FACILITATOR SUPERFAMILY MULTIDRUG TRANSPORTER MFSC"/>
    <property type="match status" value="1"/>
</dbReference>
<dbReference type="Gene3D" id="1.20.1720.10">
    <property type="entry name" value="Multidrug resistance protein D"/>
    <property type="match status" value="1"/>
</dbReference>
<dbReference type="InterPro" id="IPR036259">
    <property type="entry name" value="MFS_trans_sf"/>
</dbReference>
<feature type="transmembrane region" description="Helical" evidence="7">
    <location>
        <begin position="181"/>
        <end position="203"/>
    </location>
</feature>
<feature type="transmembrane region" description="Helical" evidence="7">
    <location>
        <begin position="29"/>
        <end position="50"/>
    </location>
</feature>
<feature type="transmembrane region" description="Helical" evidence="7">
    <location>
        <begin position="343"/>
        <end position="363"/>
    </location>
</feature>
<dbReference type="Proteomes" id="UP000518878">
    <property type="component" value="Unassembled WGS sequence"/>
</dbReference>
<evidence type="ECO:0000259" key="8">
    <source>
        <dbReference type="PROSITE" id="PS50850"/>
    </source>
</evidence>
<organism evidence="9 10">
    <name type="scientific">Luteibacter yeojuensis</name>
    <dbReference type="NCBI Taxonomy" id="345309"/>
    <lineage>
        <taxon>Bacteria</taxon>
        <taxon>Pseudomonadati</taxon>
        <taxon>Pseudomonadota</taxon>
        <taxon>Gammaproteobacteria</taxon>
        <taxon>Lysobacterales</taxon>
        <taxon>Rhodanobacteraceae</taxon>
        <taxon>Luteibacter</taxon>
    </lineage>
</organism>
<feature type="transmembrane region" description="Helical" evidence="7">
    <location>
        <begin position="488"/>
        <end position="508"/>
    </location>
</feature>
<dbReference type="Gene3D" id="1.20.1250.20">
    <property type="entry name" value="MFS general substrate transporter like domains"/>
    <property type="match status" value="1"/>
</dbReference>
<reference evidence="9 10" key="1">
    <citation type="journal article" date="2006" name="Int. J. Syst. Evol. Microbiol.">
        <title>Dyella yeojuensis sp. nov., isolated from greenhouse soil in Korea.</title>
        <authorList>
            <person name="Kim B.Y."/>
            <person name="Weon H.Y."/>
            <person name="Lee K.H."/>
            <person name="Seok S.J."/>
            <person name="Kwon S.W."/>
            <person name="Go S.J."/>
            <person name="Stackebrandt E."/>
        </authorList>
    </citation>
    <scope>NUCLEOTIDE SEQUENCE [LARGE SCALE GENOMIC DNA]</scope>
    <source>
        <strain evidence="9 10">DSM 17673</strain>
    </source>
</reference>
<evidence type="ECO:0000256" key="6">
    <source>
        <dbReference type="ARBA" id="ARBA00023136"/>
    </source>
</evidence>
<evidence type="ECO:0000256" key="3">
    <source>
        <dbReference type="ARBA" id="ARBA00022475"/>
    </source>
</evidence>
<feature type="transmembrane region" description="Helical" evidence="7">
    <location>
        <begin position="239"/>
        <end position="262"/>
    </location>
</feature>
<dbReference type="PROSITE" id="PS50850">
    <property type="entry name" value="MFS"/>
    <property type="match status" value="1"/>
</dbReference>
<accession>A0A7X5QWM8</accession>
<evidence type="ECO:0000256" key="2">
    <source>
        <dbReference type="ARBA" id="ARBA00022448"/>
    </source>
</evidence>
<evidence type="ECO:0000256" key="5">
    <source>
        <dbReference type="ARBA" id="ARBA00022989"/>
    </source>
</evidence>
<dbReference type="InterPro" id="IPR020846">
    <property type="entry name" value="MFS_dom"/>
</dbReference>
<dbReference type="RefSeq" id="WP_166700319.1">
    <property type="nucleotide sequence ID" value="NZ_JAAQTL010000001.1"/>
</dbReference>
<feature type="transmembrane region" description="Helical" evidence="7">
    <location>
        <begin position="156"/>
        <end position="175"/>
    </location>
</feature>
<keyword evidence="5 7" id="KW-1133">Transmembrane helix</keyword>
<keyword evidence="3" id="KW-1003">Cell membrane</keyword>
<dbReference type="GO" id="GO:0022857">
    <property type="term" value="F:transmembrane transporter activity"/>
    <property type="evidence" value="ECO:0007669"/>
    <property type="project" value="InterPro"/>
</dbReference>
<dbReference type="Pfam" id="PF07690">
    <property type="entry name" value="MFS_1"/>
    <property type="match status" value="1"/>
</dbReference>
<keyword evidence="6 7" id="KW-0472">Membrane</keyword>
<feature type="transmembrane region" description="Helical" evidence="7">
    <location>
        <begin position="125"/>
        <end position="144"/>
    </location>
</feature>
<dbReference type="CDD" id="cd17321">
    <property type="entry name" value="MFS_MMR_MDR_like"/>
    <property type="match status" value="1"/>
</dbReference>
<feature type="transmembrane region" description="Helical" evidence="7">
    <location>
        <begin position="283"/>
        <end position="306"/>
    </location>
</feature>
<comment type="caution">
    <text evidence="9">The sequence shown here is derived from an EMBL/GenBank/DDBJ whole genome shotgun (WGS) entry which is preliminary data.</text>
</comment>
<feature type="transmembrane region" description="Helical" evidence="7">
    <location>
        <begin position="94"/>
        <end position="119"/>
    </location>
</feature>
<feature type="transmembrane region" description="Helical" evidence="7">
    <location>
        <begin position="312"/>
        <end position="331"/>
    </location>
</feature>
<feature type="transmembrane region" description="Helical" evidence="7">
    <location>
        <begin position="415"/>
        <end position="436"/>
    </location>
</feature>
<sequence length="525" mass="53841">MTSTPSLPPDAIAEDETVECSESARRWTLVAAIVGSGMAFVDGTIVNVALPAIQQALDATTADTQWVMEAYALLLSALILVGGVLGDRFGRRRVFVIGTVVFTLASIACAAAPTVGALIGARAVQGFGAALLVPGSLALISSAYPKERRGAAIGTWSAFSGITAAAGPVIGGYLVEYVSWHWAFLINLPLGIALIAVCLWRVPESHGAHAGRLDLGGALLATVGLAGVVFALIEAPQQGWTSVPVLVAAGVGIAALVAFIPVEQRSSTPMLPLSLFRNRDFSAANALTLLLYAALGGSLFFVPLNFIQVQGYGATGAGASLLPIIVIMFSLSRWTGQLVDRVGATLPLVVGPVISAVGFLLYAVPGVGDNYWTTFFPASCVLGLGMSIVVAPLTTTVMNALSPDLAGTASGVNNAVARTAGLLAIAVFGVILTQAFDTTLAARLAELALPGDVMNQIAAQKPKMAGIEVTDPAARRAIADAFVAGFRAVMLVSAGLAVLSAIVTALALKGGVRTKDESRPPSDDR</sequence>
<evidence type="ECO:0000313" key="9">
    <source>
        <dbReference type="EMBL" id="NID16694.1"/>
    </source>
</evidence>
<name>A0A7X5QWM8_9GAMM</name>
<dbReference type="SUPFAM" id="SSF103473">
    <property type="entry name" value="MFS general substrate transporter"/>
    <property type="match status" value="1"/>
</dbReference>
<evidence type="ECO:0000256" key="4">
    <source>
        <dbReference type="ARBA" id="ARBA00022692"/>
    </source>
</evidence>
<proteinExistence type="predicted"/>
<dbReference type="PANTHER" id="PTHR42718:SF42">
    <property type="entry name" value="EXPORT PROTEIN"/>
    <property type="match status" value="1"/>
</dbReference>
<keyword evidence="4 7" id="KW-0812">Transmembrane</keyword>
<dbReference type="AlphaFoldDB" id="A0A7X5QWM8"/>
<dbReference type="NCBIfam" id="TIGR00711">
    <property type="entry name" value="efflux_EmrB"/>
    <property type="match status" value="1"/>
</dbReference>
<dbReference type="InterPro" id="IPR011701">
    <property type="entry name" value="MFS"/>
</dbReference>
<feature type="transmembrane region" description="Helical" evidence="7">
    <location>
        <begin position="215"/>
        <end position="233"/>
    </location>
</feature>
<protein>
    <submittedName>
        <fullName evidence="9">DHA2 family efflux MFS transporter permease subunit</fullName>
    </submittedName>
</protein>
<feature type="transmembrane region" description="Helical" evidence="7">
    <location>
        <begin position="375"/>
        <end position="394"/>
    </location>
</feature>
<dbReference type="EMBL" id="JAAQTL010000001">
    <property type="protein sequence ID" value="NID16694.1"/>
    <property type="molecule type" value="Genomic_DNA"/>
</dbReference>
<evidence type="ECO:0000256" key="1">
    <source>
        <dbReference type="ARBA" id="ARBA00004651"/>
    </source>
</evidence>
<keyword evidence="2" id="KW-0813">Transport</keyword>
<dbReference type="InterPro" id="IPR004638">
    <property type="entry name" value="EmrB-like"/>
</dbReference>
<feature type="domain" description="Major facilitator superfamily (MFS) profile" evidence="8">
    <location>
        <begin position="28"/>
        <end position="512"/>
    </location>
</feature>
<keyword evidence="10" id="KW-1185">Reference proteome</keyword>
<dbReference type="GO" id="GO:0005886">
    <property type="term" value="C:plasma membrane"/>
    <property type="evidence" value="ECO:0007669"/>
    <property type="project" value="UniProtKB-SubCell"/>
</dbReference>
<feature type="transmembrane region" description="Helical" evidence="7">
    <location>
        <begin position="70"/>
        <end position="87"/>
    </location>
</feature>
<evidence type="ECO:0000256" key="7">
    <source>
        <dbReference type="SAM" id="Phobius"/>
    </source>
</evidence>
<gene>
    <name evidence="9" type="ORF">HBF32_14570</name>
</gene>